<protein>
    <recommendedName>
        <fullName evidence="3">DsrE family protein</fullName>
    </recommendedName>
</protein>
<dbReference type="EMBL" id="CP002590">
    <property type="protein sequence ID" value="AEA12307.1"/>
    <property type="molecule type" value="Genomic_DNA"/>
</dbReference>
<organism evidence="1 2">
    <name type="scientific">Thermoproteus uzoniensis (strain 768-20)</name>
    <dbReference type="NCBI Taxonomy" id="999630"/>
    <lineage>
        <taxon>Archaea</taxon>
        <taxon>Thermoproteota</taxon>
        <taxon>Thermoprotei</taxon>
        <taxon>Thermoproteales</taxon>
        <taxon>Thermoproteaceae</taxon>
        <taxon>Thermoproteus</taxon>
    </lineage>
</organism>
<name>F2L558_THEU7</name>
<dbReference type="InterPro" id="IPR027396">
    <property type="entry name" value="DsrEFH-like"/>
</dbReference>
<reference evidence="1 2" key="1">
    <citation type="journal article" date="2011" name="J. Bacteriol.">
        <title>Complete genome sequence of the thermoacidophilic crenarchaeon Thermoproteus uzoniensis 768-20.</title>
        <authorList>
            <person name="Mardanov A.V."/>
            <person name="Gumerov V.M."/>
            <person name="Beletsky A.V."/>
            <person name="Prokofeva M.I."/>
            <person name="Bonch-Osmolovskaya E.A."/>
            <person name="Ravin N.V."/>
            <person name="Skryabin K.G."/>
        </authorList>
    </citation>
    <scope>NUCLEOTIDE SEQUENCE [LARGE SCALE GENOMIC DNA]</scope>
    <source>
        <strain evidence="1 2">768-20</strain>
    </source>
</reference>
<gene>
    <name evidence="1" type="ordered locus">TUZN_0821</name>
</gene>
<reference key="2">
    <citation type="submission" date="2011-03" db="EMBL/GenBank/DDBJ databases">
        <title>Complete genome sequence of the thermoacidophilic crenarchaeon Thermoproteus uzoniensis 768-20.</title>
        <authorList>
            <person name="Mardanov A.V."/>
            <person name="Gumerov V.M."/>
            <person name="Beletsky A.V."/>
            <person name="Prokofeva M.I."/>
            <person name="Bonch-Osmolovskaya E.A."/>
            <person name="Ravin N.V."/>
            <person name="Skryabin K.G."/>
        </authorList>
    </citation>
    <scope>NUCLEOTIDE SEQUENCE</scope>
    <source>
        <strain>768-20</strain>
    </source>
</reference>
<dbReference type="HOGENOM" id="CLU_138323_1_0_2"/>
<proteinExistence type="predicted"/>
<evidence type="ECO:0000313" key="2">
    <source>
        <dbReference type="Proteomes" id="UP000008138"/>
    </source>
</evidence>
<evidence type="ECO:0000313" key="1">
    <source>
        <dbReference type="EMBL" id="AEA12307.1"/>
    </source>
</evidence>
<dbReference type="Proteomes" id="UP000008138">
    <property type="component" value="Chromosome"/>
</dbReference>
<sequence>MYFMKVLFVIMSGDEKMDLALTLAARSVDAKRYEDLKIVFFGPSQERLLRLPEPAKQMFEALRSAGAVDSACVNYAKAKGIEEELSKIVKLLPAGERIAYYLNSGYVPMVF</sequence>
<dbReference type="KEGG" id="tuz:TUZN_0821"/>
<accession>F2L558</accession>
<dbReference type="AlphaFoldDB" id="F2L558"/>
<dbReference type="eggNOG" id="arCOG01668">
    <property type="taxonomic scope" value="Archaea"/>
</dbReference>
<dbReference type="STRING" id="999630.TUZN_0821"/>
<evidence type="ECO:0008006" key="3">
    <source>
        <dbReference type="Google" id="ProtNLM"/>
    </source>
</evidence>
<dbReference type="Gene3D" id="3.40.1260.10">
    <property type="entry name" value="DsrEFH-like"/>
    <property type="match status" value="1"/>
</dbReference>
<dbReference type="SUPFAM" id="SSF75169">
    <property type="entry name" value="DsrEFH-like"/>
    <property type="match status" value="1"/>
</dbReference>
<keyword evidence="2" id="KW-1185">Reference proteome</keyword>